<evidence type="ECO:0000259" key="7">
    <source>
        <dbReference type="Pfam" id="PF00460"/>
    </source>
</evidence>
<evidence type="ECO:0000259" key="9">
    <source>
        <dbReference type="Pfam" id="PF07559"/>
    </source>
</evidence>
<comment type="function">
    <text evidence="5">A flexible structure which links the flagellar filament to the drive apparatus in the basal body.</text>
</comment>
<protein>
    <recommendedName>
        <fullName evidence="3 5">Flagellar hook protein FlgE</fullName>
    </recommendedName>
</protein>
<dbReference type="InterPro" id="IPR011491">
    <property type="entry name" value="FlgE_D2"/>
</dbReference>
<evidence type="ECO:0000256" key="6">
    <source>
        <dbReference type="SAM" id="MobiDB-lite"/>
    </source>
</evidence>
<dbReference type="GO" id="GO:0009425">
    <property type="term" value="C:bacterial-type flagellum basal body"/>
    <property type="evidence" value="ECO:0007669"/>
    <property type="project" value="UniProtKB-SubCell"/>
</dbReference>
<dbReference type="EMBL" id="CADIKH010000017">
    <property type="protein sequence ID" value="CAB3760993.1"/>
    <property type="molecule type" value="Genomic_DNA"/>
</dbReference>
<comment type="similarity">
    <text evidence="2 5">Belongs to the flagella basal body rod proteins family.</text>
</comment>
<dbReference type="RefSeq" id="WP_175228143.1">
    <property type="nucleotide sequence ID" value="NZ_CADIKH010000017.1"/>
</dbReference>
<comment type="subcellular location">
    <subcellularLocation>
        <location evidence="1 5">Bacterial flagellum basal body</location>
    </subcellularLocation>
</comment>
<dbReference type="Gene3D" id="2.60.98.20">
    <property type="entry name" value="Flagellar hook protein FlgE"/>
    <property type="match status" value="1"/>
</dbReference>
<dbReference type="SUPFAM" id="SSF117143">
    <property type="entry name" value="Flagellar hook protein flgE"/>
    <property type="match status" value="1"/>
</dbReference>
<dbReference type="InterPro" id="IPR020013">
    <property type="entry name" value="Flagellar_FlgE/F/G"/>
</dbReference>
<dbReference type="AlphaFoldDB" id="A0A6J5E3R2"/>
<evidence type="ECO:0000313" key="11">
    <source>
        <dbReference type="EMBL" id="CAB3760993.1"/>
    </source>
</evidence>
<evidence type="ECO:0000259" key="10">
    <source>
        <dbReference type="Pfam" id="PF22692"/>
    </source>
</evidence>
<dbReference type="InterPro" id="IPR001444">
    <property type="entry name" value="Flag_bb_rod_N"/>
</dbReference>
<dbReference type="Proteomes" id="UP000494363">
    <property type="component" value="Unassembled WGS sequence"/>
</dbReference>
<proteinExistence type="inferred from homology"/>
<keyword evidence="11" id="KW-0282">Flagellum</keyword>
<dbReference type="InterPro" id="IPR037058">
    <property type="entry name" value="Falgellar_hook_FlgE_sf"/>
</dbReference>
<dbReference type="PANTHER" id="PTHR30435">
    <property type="entry name" value="FLAGELLAR PROTEIN"/>
    <property type="match status" value="1"/>
</dbReference>
<evidence type="ECO:0000256" key="4">
    <source>
        <dbReference type="ARBA" id="ARBA00023143"/>
    </source>
</evidence>
<feature type="domain" description="Flagellar hook protein FlgE D2" evidence="9">
    <location>
        <begin position="163"/>
        <end position="300"/>
    </location>
</feature>
<keyword evidence="11" id="KW-0969">Cilium</keyword>
<name>A0A6J5E3R2_9BURK</name>
<dbReference type="Pfam" id="PF06429">
    <property type="entry name" value="Flg_bbr_C"/>
    <property type="match status" value="1"/>
</dbReference>
<feature type="domain" description="Flagellar hook protein FlgE/F/G-like D1" evidence="10">
    <location>
        <begin position="83"/>
        <end position="147"/>
    </location>
</feature>
<evidence type="ECO:0000256" key="1">
    <source>
        <dbReference type="ARBA" id="ARBA00004117"/>
    </source>
</evidence>
<feature type="domain" description="Flagellar basal-body/hook protein C-terminal" evidence="8">
    <location>
        <begin position="375"/>
        <end position="418"/>
    </location>
</feature>
<keyword evidence="4 5" id="KW-0975">Bacterial flagellum</keyword>
<dbReference type="PANTHER" id="PTHR30435:SF1">
    <property type="entry name" value="FLAGELLAR HOOK PROTEIN FLGE"/>
    <property type="match status" value="1"/>
</dbReference>
<evidence type="ECO:0000313" key="12">
    <source>
        <dbReference type="Proteomes" id="UP000494363"/>
    </source>
</evidence>
<dbReference type="GO" id="GO:0005829">
    <property type="term" value="C:cytosol"/>
    <property type="evidence" value="ECO:0007669"/>
    <property type="project" value="TreeGrafter"/>
</dbReference>
<dbReference type="NCBIfam" id="NF004238">
    <property type="entry name" value="PRK05682.1-1"/>
    <property type="match status" value="1"/>
</dbReference>
<dbReference type="Pfam" id="PF07559">
    <property type="entry name" value="FlgE_D2"/>
    <property type="match status" value="1"/>
</dbReference>
<dbReference type="GO" id="GO:0071978">
    <property type="term" value="P:bacterial-type flagellum-dependent swarming motility"/>
    <property type="evidence" value="ECO:0007669"/>
    <property type="project" value="TreeGrafter"/>
</dbReference>
<sequence>MSYQQGLSGLAAATNDLDVVGNNIANAQTVGFKQSTAVFADLYANSIATAVNNQIGIGTRLAGVQQDFSQGQVTTTGSPTNMAINGNGFFQMQNPNGSVTYSRNGQFIEDKNGFIVDAEGNEVMGFQANAQGQLQTGSVVPIQIPNASLLPPVATTEATFGINLDAAASQPTNTPFNFQDPDSYTFTTSVSTVDSLGATTKVNLYFVKSPTANTWEVFAGPAGTAPTDLGSMTFDSTGALVSSADPAGNATATPGVFSINVPNTDGAAAQNVSLNMAGLTQFGAGGNGSAQTSATTTDGFGTSQLSNFSIGDDGTITGNYSDGRTAILGQVLLANFANPNGLQNLGNNQFAETSQSGQPQIGVPGSSNLGSVQGSAVETSNVDLTNSLVDLITAQRNYQANAQTIKTQQTIDQTLINL</sequence>
<feature type="compositionally biased region" description="Polar residues" evidence="6">
    <location>
        <begin position="350"/>
        <end position="374"/>
    </location>
</feature>
<dbReference type="Pfam" id="PF00460">
    <property type="entry name" value="Flg_bb_rod"/>
    <property type="match status" value="1"/>
</dbReference>
<evidence type="ECO:0000256" key="5">
    <source>
        <dbReference type="RuleBase" id="RU362116"/>
    </source>
</evidence>
<evidence type="ECO:0000259" key="8">
    <source>
        <dbReference type="Pfam" id="PF06429"/>
    </source>
</evidence>
<dbReference type="InterPro" id="IPR053967">
    <property type="entry name" value="LlgE_F_G-like_D1"/>
</dbReference>
<dbReference type="InterPro" id="IPR037925">
    <property type="entry name" value="FlgE/F/G-like"/>
</dbReference>
<evidence type="ECO:0000256" key="2">
    <source>
        <dbReference type="ARBA" id="ARBA00009677"/>
    </source>
</evidence>
<accession>A0A6J5E3R2</accession>
<feature type="domain" description="Flagellar basal body rod protein N-terminal" evidence="7">
    <location>
        <begin position="6"/>
        <end position="33"/>
    </location>
</feature>
<keyword evidence="12" id="KW-1185">Reference proteome</keyword>
<feature type="region of interest" description="Disordered" evidence="6">
    <location>
        <begin position="347"/>
        <end position="374"/>
    </location>
</feature>
<dbReference type="NCBIfam" id="TIGR03506">
    <property type="entry name" value="FlgEFG_subfam"/>
    <property type="match status" value="1"/>
</dbReference>
<keyword evidence="11" id="KW-0966">Cell projection</keyword>
<dbReference type="GO" id="GO:0009424">
    <property type="term" value="C:bacterial-type flagellum hook"/>
    <property type="evidence" value="ECO:0007669"/>
    <property type="project" value="TreeGrafter"/>
</dbReference>
<dbReference type="Pfam" id="PF22692">
    <property type="entry name" value="LlgE_F_G_D1"/>
    <property type="match status" value="1"/>
</dbReference>
<evidence type="ECO:0000256" key="3">
    <source>
        <dbReference type="ARBA" id="ARBA00019015"/>
    </source>
</evidence>
<reference evidence="11 12" key="1">
    <citation type="submission" date="2020-04" db="EMBL/GenBank/DDBJ databases">
        <authorList>
            <person name="De Canck E."/>
        </authorList>
    </citation>
    <scope>NUCLEOTIDE SEQUENCE [LARGE SCALE GENOMIC DNA]</scope>
    <source>
        <strain evidence="11 12">LMG 29542</strain>
    </source>
</reference>
<gene>
    <name evidence="11" type="primary">flgE</name>
    <name evidence="11" type="ORF">LMG29542_03979</name>
</gene>
<organism evidence="11 12">
    <name type="scientific">Paraburkholderia humisilvae</name>
    <dbReference type="NCBI Taxonomy" id="627669"/>
    <lineage>
        <taxon>Bacteria</taxon>
        <taxon>Pseudomonadati</taxon>
        <taxon>Pseudomonadota</taxon>
        <taxon>Betaproteobacteria</taxon>
        <taxon>Burkholderiales</taxon>
        <taxon>Burkholderiaceae</taxon>
        <taxon>Paraburkholderia</taxon>
    </lineage>
</organism>
<dbReference type="InterPro" id="IPR010930">
    <property type="entry name" value="Flg_bb/hook_C_dom"/>
</dbReference>